<keyword evidence="5" id="KW-0564">Palmitate</keyword>
<name>A0A381UUH8_9ZZZZ</name>
<reference evidence="10" key="1">
    <citation type="submission" date="2018-05" db="EMBL/GenBank/DDBJ databases">
        <authorList>
            <person name="Lanie J.A."/>
            <person name="Ng W.-L."/>
            <person name="Kazmierczak K.M."/>
            <person name="Andrzejewski T.M."/>
            <person name="Davidsen T.M."/>
            <person name="Wayne K.J."/>
            <person name="Tettelin H."/>
            <person name="Glass J.I."/>
            <person name="Rusch D."/>
            <person name="Podicherti R."/>
            <person name="Tsui H.-C.T."/>
            <person name="Winkler M.E."/>
        </authorList>
    </citation>
    <scope>NUCLEOTIDE SEQUENCE</scope>
</reference>
<organism evidence="10">
    <name type="scientific">marine metagenome</name>
    <dbReference type="NCBI Taxonomy" id="408172"/>
    <lineage>
        <taxon>unclassified sequences</taxon>
        <taxon>metagenomes</taxon>
        <taxon>ecological metagenomes</taxon>
    </lineage>
</organism>
<dbReference type="InterPro" id="IPR050330">
    <property type="entry name" value="Bact_OuterMem_StrucFunc"/>
</dbReference>
<evidence type="ECO:0000256" key="7">
    <source>
        <dbReference type="ARBA" id="ARBA00023288"/>
    </source>
</evidence>
<accession>A0A381UUH8</accession>
<dbReference type="Pfam" id="PF00691">
    <property type="entry name" value="OmpA"/>
    <property type="match status" value="1"/>
</dbReference>
<dbReference type="PRINTS" id="PR01021">
    <property type="entry name" value="OMPADOMAIN"/>
</dbReference>
<evidence type="ECO:0000256" key="3">
    <source>
        <dbReference type="ARBA" id="ARBA00022729"/>
    </source>
</evidence>
<dbReference type="PROSITE" id="PS51123">
    <property type="entry name" value="OMPA_2"/>
    <property type="match status" value="1"/>
</dbReference>
<evidence type="ECO:0000256" key="4">
    <source>
        <dbReference type="ARBA" id="ARBA00023136"/>
    </source>
</evidence>
<dbReference type="GO" id="GO:0051301">
    <property type="term" value="P:cell division"/>
    <property type="evidence" value="ECO:0007669"/>
    <property type="project" value="UniProtKB-KW"/>
</dbReference>
<keyword evidence="3" id="KW-0732">Signal</keyword>
<dbReference type="PANTHER" id="PTHR30329:SF21">
    <property type="entry name" value="LIPOPROTEIN YIAD-RELATED"/>
    <property type="match status" value="1"/>
</dbReference>
<dbReference type="HAMAP" id="MF_02204">
    <property type="entry name" value="Pal"/>
    <property type="match status" value="1"/>
</dbReference>
<dbReference type="PANTHER" id="PTHR30329">
    <property type="entry name" value="STATOR ELEMENT OF FLAGELLAR MOTOR COMPLEX"/>
    <property type="match status" value="1"/>
</dbReference>
<proteinExistence type="inferred from homology"/>
<protein>
    <recommendedName>
        <fullName evidence="9">OmpA-like domain-containing protein</fullName>
    </recommendedName>
</protein>
<gene>
    <name evidence="10" type="ORF">METZ01_LOCUS84235</name>
</gene>
<keyword evidence="7" id="KW-0449">Lipoprotein</keyword>
<dbReference type="GO" id="GO:0009279">
    <property type="term" value="C:cell outer membrane"/>
    <property type="evidence" value="ECO:0007669"/>
    <property type="project" value="UniProtKB-SubCell"/>
</dbReference>
<dbReference type="InterPro" id="IPR014169">
    <property type="entry name" value="Pal_lipo_C"/>
</dbReference>
<evidence type="ECO:0000259" key="9">
    <source>
        <dbReference type="PROSITE" id="PS51123"/>
    </source>
</evidence>
<feature type="domain" description="OmpA-like" evidence="9">
    <location>
        <begin position="66"/>
        <end position="179"/>
    </location>
</feature>
<evidence type="ECO:0000256" key="2">
    <source>
        <dbReference type="ARBA" id="ARBA00022618"/>
    </source>
</evidence>
<dbReference type="AlphaFoldDB" id="A0A381UUH8"/>
<keyword evidence="8" id="KW-0131">Cell cycle</keyword>
<comment type="subcellular location">
    <subcellularLocation>
        <location evidence="1">Cell outer membrane</location>
    </subcellularLocation>
</comment>
<dbReference type="NCBIfam" id="TIGR02802">
    <property type="entry name" value="Pal_lipo"/>
    <property type="match status" value="1"/>
</dbReference>
<dbReference type="CDD" id="cd07185">
    <property type="entry name" value="OmpA_C-like"/>
    <property type="match status" value="1"/>
</dbReference>
<sequence length="179" mass="19168">MRRLFTFSLVLLLGVMLAGCAASKKKGAAEVEDSSVNVQADATSSGLGSDGTSSSEALVATESGSVIEDDPLGKRVVYFEFDSNALTPEAQNIVEAHAEYLAGNPGMAVVLEGHADERGTREYNLALGERRSNAVAELFQVMGVAPDAIRSISYGEERPIAMEHDESAWSLNRRVEILY</sequence>
<keyword evidence="4" id="KW-0472">Membrane</keyword>
<dbReference type="PROSITE" id="PS51257">
    <property type="entry name" value="PROKAR_LIPOPROTEIN"/>
    <property type="match status" value="1"/>
</dbReference>
<evidence type="ECO:0000256" key="6">
    <source>
        <dbReference type="ARBA" id="ARBA00023237"/>
    </source>
</evidence>
<dbReference type="InterPro" id="IPR006664">
    <property type="entry name" value="OMP_bac"/>
</dbReference>
<dbReference type="InterPro" id="IPR036737">
    <property type="entry name" value="OmpA-like_sf"/>
</dbReference>
<dbReference type="EMBL" id="UINC01007095">
    <property type="protein sequence ID" value="SVA31381.1"/>
    <property type="molecule type" value="Genomic_DNA"/>
</dbReference>
<keyword evidence="6" id="KW-0998">Cell outer membrane</keyword>
<evidence type="ECO:0000313" key="10">
    <source>
        <dbReference type="EMBL" id="SVA31381.1"/>
    </source>
</evidence>
<dbReference type="SUPFAM" id="SSF103088">
    <property type="entry name" value="OmpA-like"/>
    <property type="match status" value="1"/>
</dbReference>
<evidence type="ECO:0000256" key="8">
    <source>
        <dbReference type="ARBA" id="ARBA00023306"/>
    </source>
</evidence>
<keyword evidence="2" id="KW-0132">Cell division</keyword>
<evidence type="ECO:0000256" key="5">
    <source>
        <dbReference type="ARBA" id="ARBA00023139"/>
    </source>
</evidence>
<evidence type="ECO:0000256" key="1">
    <source>
        <dbReference type="ARBA" id="ARBA00004442"/>
    </source>
</evidence>
<dbReference type="InterPro" id="IPR039001">
    <property type="entry name" value="Pal"/>
</dbReference>
<dbReference type="InterPro" id="IPR006665">
    <property type="entry name" value="OmpA-like"/>
</dbReference>
<dbReference type="Gene3D" id="3.30.1330.60">
    <property type="entry name" value="OmpA-like domain"/>
    <property type="match status" value="1"/>
</dbReference>